<dbReference type="EMBL" id="WGGT01000025">
    <property type="protein sequence ID" value="MVQ47193.1"/>
    <property type="molecule type" value="Genomic_DNA"/>
</dbReference>
<dbReference type="Pfam" id="PF01381">
    <property type="entry name" value="HTH_3"/>
    <property type="match status" value="1"/>
</dbReference>
<feature type="domain" description="HTH cro/C1-type" evidence="2">
    <location>
        <begin position="30"/>
        <end position="87"/>
    </location>
</feature>
<evidence type="ECO:0000313" key="4">
    <source>
        <dbReference type="Proteomes" id="UP000479531"/>
    </source>
</evidence>
<dbReference type="GO" id="GO:0003700">
    <property type="term" value="F:DNA-binding transcription factor activity"/>
    <property type="evidence" value="ECO:0007669"/>
    <property type="project" value="TreeGrafter"/>
</dbReference>
<comment type="caution">
    <text evidence="3">The sequence shown here is derived from an EMBL/GenBank/DDBJ whole genome shotgun (WGS) entry which is preliminary data.</text>
</comment>
<dbReference type="PANTHER" id="PTHR46797">
    <property type="entry name" value="HTH-TYPE TRANSCRIPTIONAL REGULATOR"/>
    <property type="match status" value="1"/>
</dbReference>
<dbReference type="InterPro" id="IPR050807">
    <property type="entry name" value="TransReg_Diox_bact_type"/>
</dbReference>
<dbReference type="CDD" id="cd00093">
    <property type="entry name" value="HTH_XRE"/>
    <property type="match status" value="1"/>
</dbReference>
<dbReference type="PANTHER" id="PTHR46797:SF1">
    <property type="entry name" value="METHYLPHOSPHONATE SYNTHASE"/>
    <property type="match status" value="1"/>
</dbReference>
<name>A0A6L6XK98_9FIRM</name>
<gene>
    <name evidence="3" type="ORF">GCK47_16245</name>
</gene>
<sequence>MCTSGDIMPGALQRVPIWKEGGIVTIGEKIKFHRKSRGLTLKALGEKAGFCNRGDVRIAQYENGSRIPKYENLKRIADALDVSVEDLAGAECRSCPYRRMMQQKKAVIHLEDDPGYEIEVKNHGEPDEEGFLYDNLD</sequence>
<evidence type="ECO:0000256" key="1">
    <source>
        <dbReference type="ARBA" id="ARBA00023125"/>
    </source>
</evidence>
<evidence type="ECO:0000313" key="3">
    <source>
        <dbReference type="EMBL" id="MVQ47193.1"/>
    </source>
</evidence>
<proteinExistence type="predicted"/>
<dbReference type="AlphaFoldDB" id="A0A6L6XK98"/>
<dbReference type="Gene3D" id="1.10.260.40">
    <property type="entry name" value="lambda repressor-like DNA-binding domains"/>
    <property type="match status" value="1"/>
</dbReference>
<dbReference type="SMART" id="SM00530">
    <property type="entry name" value="HTH_XRE"/>
    <property type="match status" value="1"/>
</dbReference>
<dbReference type="InterPro" id="IPR001387">
    <property type="entry name" value="Cro/C1-type_HTH"/>
</dbReference>
<accession>A0A6L6XK98</accession>
<dbReference type="InterPro" id="IPR010982">
    <property type="entry name" value="Lambda_DNA-bd_dom_sf"/>
</dbReference>
<dbReference type="PROSITE" id="PS50943">
    <property type="entry name" value="HTH_CROC1"/>
    <property type="match status" value="1"/>
</dbReference>
<evidence type="ECO:0000259" key="2">
    <source>
        <dbReference type="PROSITE" id="PS50943"/>
    </source>
</evidence>
<keyword evidence="1" id="KW-0238">DNA-binding</keyword>
<dbReference type="GO" id="GO:0005829">
    <property type="term" value="C:cytosol"/>
    <property type="evidence" value="ECO:0007669"/>
    <property type="project" value="TreeGrafter"/>
</dbReference>
<dbReference type="SUPFAM" id="SSF47413">
    <property type="entry name" value="lambda repressor-like DNA-binding domains"/>
    <property type="match status" value="1"/>
</dbReference>
<reference evidence="3 4" key="1">
    <citation type="submission" date="2019-10" db="EMBL/GenBank/DDBJ databases">
        <title>Roseburia spp. ameliorate alcoholic fatty liver via restoration of gut barrier function.</title>
        <authorList>
            <person name="Seo B."/>
            <person name="Ko G."/>
        </authorList>
    </citation>
    <scope>NUCLEOTIDE SEQUENCE [LARGE SCALE GENOMIC DNA]</scope>
    <source>
        <strain evidence="3 4">SNUG30017</strain>
    </source>
</reference>
<protein>
    <submittedName>
        <fullName evidence="3">Helix-turn-helix domain-containing protein</fullName>
    </submittedName>
</protein>
<dbReference type="GO" id="GO:0003677">
    <property type="term" value="F:DNA binding"/>
    <property type="evidence" value="ECO:0007669"/>
    <property type="project" value="UniProtKB-KW"/>
</dbReference>
<dbReference type="Proteomes" id="UP000479531">
    <property type="component" value="Unassembled WGS sequence"/>
</dbReference>
<organism evidence="3 4">
    <name type="scientific">Roseburia intestinalis</name>
    <dbReference type="NCBI Taxonomy" id="166486"/>
    <lineage>
        <taxon>Bacteria</taxon>
        <taxon>Bacillati</taxon>
        <taxon>Bacillota</taxon>
        <taxon>Clostridia</taxon>
        <taxon>Lachnospirales</taxon>
        <taxon>Lachnospiraceae</taxon>
        <taxon>Roseburia</taxon>
    </lineage>
</organism>